<evidence type="ECO:0000313" key="5">
    <source>
        <dbReference type="EMBL" id="CCI39536.1"/>
    </source>
</evidence>
<dbReference type="Pfam" id="PF09818">
    <property type="entry name" value="ABC_ATPase"/>
    <property type="match status" value="1"/>
</dbReference>
<dbReference type="OrthoDB" id="189459at2759"/>
<dbReference type="InterPro" id="IPR049069">
    <property type="entry name" value="MRB1590-like_C"/>
</dbReference>
<dbReference type="SUPFAM" id="SSF52540">
    <property type="entry name" value="P-loop containing nucleoside triphosphate hydrolases"/>
    <property type="match status" value="1"/>
</dbReference>
<evidence type="ECO:0000313" key="6">
    <source>
        <dbReference type="Proteomes" id="UP000053237"/>
    </source>
</evidence>
<feature type="domain" description="ATPase of the ABC class C-terminal" evidence="2">
    <location>
        <begin position="257"/>
        <end position="527"/>
    </location>
</feature>
<dbReference type="Proteomes" id="UP000053237">
    <property type="component" value="Unassembled WGS sequence"/>
</dbReference>
<dbReference type="Pfam" id="PF20446">
    <property type="entry name" value="ABC_N"/>
    <property type="match status" value="1"/>
</dbReference>
<reference evidence="5 6" key="1">
    <citation type="submission" date="2012-05" db="EMBL/GenBank/DDBJ databases">
        <title>Recombination and specialization in a pathogen metapopulation.</title>
        <authorList>
            <person name="Gardiner A."/>
            <person name="Kemen E."/>
            <person name="Schultz-Larsen T."/>
            <person name="MacLean D."/>
            <person name="Van Oosterhout C."/>
            <person name="Jones J.D.G."/>
        </authorList>
    </citation>
    <scope>NUCLEOTIDE SEQUENCE [LARGE SCALE GENOMIC DNA]</scope>
    <source>
        <strain evidence="5 6">Ac Nc2</strain>
    </source>
</reference>
<feature type="compositionally biased region" description="Basic and acidic residues" evidence="1">
    <location>
        <begin position="34"/>
        <end position="47"/>
    </location>
</feature>
<evidence type="ECO:0008006" key="7">
    <source>
        <dbReference type="Google" id="ProtNLM"/>
    </source>
</evidence>
<feature type="compositionally biased region" description="Basic residues" evidence="1">
    <location>
        <begin position="16"/>
        <end position="30"/>
    </location>
</feature>
<comment type="caution">
    <text evidence="5">The sequence shown here is derived from an EMBL/GenBank/DDBJ whole genome shotgun (WGS) entry which is preliminary data.</text>
</comment>
<feature type="domain" description="ATPase of the ABC class N-terminal" evidence="3">
    <location>
        <begin position="65"/>
        <end position="249"/>
    </location>
</feature>
<feature type="domain" description="MRB1590-like C-terminal" evidence="4">
    <location>
        <begin position="548"/>
        <end position="647"/>
    </location>
</feature>
<dbReference type="EMBL" id="CAIX01000002">
    <property type="protein sequence ID" value="CCI39536.1"/>
    <property type="molecule type" value="Genomic_DNA"/>
</dbReference>
<dbReference type="PANTHER" id="PTHR38149">
    <property type="entry name" value="ATPASE"/>
    <property type="match status" value="1"/>
</dbReference>
<feature type="region of interest" description="Disordered" evidence="1">
    <location>
        <begin position="16"/>
        <end position="61"/>
    </location>
</feature>
<gene>
    <name evidence="5" type="ORF">BN9_003190</name>
</gene>
<protein>
    <recommendedName>
        <fullName evidence="7">ATPase of the ABC class</fullName>
    </recommendedName>
</protein>
<dbReference type="PANTHER" id="PTHR38149:SF1">
    <property type="entry name" value="ATPASE"/>
    <property type="match status" value="1"/>
</dbReference>
<accession>A0A024FYF3</accession>
<evidence type="ECO:0000259" key="3">
    <source>
        <dbReference type="Pfam" id="PF20446"/>
    </source>
</evidence>
<dbReference type="AlphaFoldDB" id="A0A024FYF3"/>
<evidence type="ECO:0000259" key="4">
    <source>
        <dbReference type="Pfam" id="PF21117"/>
    </source>
</evidence>
<dbReference type="Pfam" id="PF21117">
    <property type="entry name" value="MRB1590_C"/>
    <property type="match status" value="1"/>
</dbReference>
<sequence>MASDWIKRIGMNRGKYYRNKYGGKSRHHSGNPRSSRESEEDHHEHHTGTKRTLSNTTTNQSQNWQQLSNILKSIDHKSYGAYHELEKNFEFEISNQNQYLSEFDSKEHHPLAFTLYFDHIQGDAYANPSRAHVRIPAFIASIPKALYKTNTRNMAVCDYLTRQFHNAARQAGADAKASSSSWHSAKGGDISIFNPSQHVLERTAVAIENDGTVEARFQINLPARGRSICGEWARSILVETLPTLIYQAFVFANMDASHVSAHVNSVEDQEALRSQLSAAELVAFVRNGAILPRQSGCSDLPLDVDTAIPFTSPPSMEISFELPNCGKITGMGIPKGVTLFVGGGYHGKSTVLKALEVGVYNHIPLDGREFVVIDENAVKIRSEDARSIVNCDIRPFINNLPFNQDTSSFSTKDASGSTSQAAFIMEALEVGASTLLIDEDTCATNFMIRDWKMQQLVTSDKEPITPFISKVRSLFTLHDVSTILVIGGAGDYFSVADQVIMMDSYRPIDVTERAKKIAQDQCQISQSKKFGSITHRIPSSHGFRPNGKILTRTLHRIQFGSVDLELGALEQLVEIGQTRAIADTIVTLSSWMDGQRTLNQLLESFEEEAEKNQSLDFVSSLRKPGFYTRPRRLELAAAINRLRTAAFQQQRCE</sequence>
<keyword evidence="6" id="KW-1185">Reference proteome</keyword>
<organism evidence="5 6">
    <name type="scientific">Albugo candida</name>
    <dbReference type="NCBI Taxonomy" id="65357"/>
    <lineage>
        <taxon>Eukaryota</taxon>
        <taxon>Sar</taxon>
        <taxon>Stramenopiles</taxon>
        <taxon>Oomycota</taxon>
        <taxon>Peronosporomycetes</taxon>
        <taxon>Albuginales</taxon>
        <taxon>Albuginaceae</taxon>
        <taxon>Albugo</taxon>
    </lineage>
</organism>
<dbReference type="InParanoid" id="A0A024FYF3"/>
<dbReference type="InterPro" id="IPR019195">
    <property type="entry name" value="ABC_ATPase_put"/>
</dbReference>
<name>A0A024FYF3_9STRA</name>
<evidence type="ECO:0000259" key="2">
    <source>
        <dbReference type="Pfam" id="PF09818"/>
    </source>
</evidence>
<dbReference type="InterPro" id="IPR046834">
    <property type="entry name" value="ABC_ATPase_C"/>
</dbReference>
<evidence type="ECO:0000256" key="1">
    <source>
        <dbReference type="SAM" id="MobiDB-lite"/>
    </source>
</evidence>
<proteinExistence type="predicted"/>
<dbReference type="InterPro" id="IPR046833">
    <property type="entry name" value="ABC_N"/>
</dbReference>
<dbReference type="InterPro" id="IPR027417">
    <property type="entry name" value="P-loop_NTPase"/>
</dbReference>
<feature type="compositionally biased region" description="Low complexity" evidence="1">
    <location>
        <begin position="52"/>
        <end position="61"/>
    </location>
</feature>